<dbReference type="InterPro" id="IPR002611">
    <property type="entry name" value="IstB_ATP-bd"/>
</dbReference>
<reference evidence="3" key="1">
    <citation type="submission" date="2016-10" db="EMBL/GenBank/DDBJ databases">
        <authorList>
            <person name="Varghese N."/>
            <person name="Submissions S."/>
        </authorList>
    </citation>
    <scope>NUCLEOTIDE SEQUENCE [LARGE SCALE GENOMIC DNA]</scope>
    <source>
        <strain evidence="3">ATCC 25963</strain>
    </source>
</reference>
<dbReference type="Gene3D" id="3.40.50.300">
    <property type="entry name" value="P-loop containing nucleotide triphosphate hydrolases"/>
    <property type="match status" value="1"/>
</dbReference>
<dbReference type="STRING" id="54.SAMN02745121_08956"/>
<dbReference type="InterPro" id="IPR027417">
    <property type="entry name" value="P-loop_NTPase"/>
</dbReference>
<dbReference type="Pfam" id="PF01695">
    <property type="entry name" value="IstB_IS21"/>
    <property type="match status" value="1"/>
</dbReference>
<dbReference type="AlphaFoldDB" id="A0A1I2IXL3"/>
<proteinExistence type="predicted"/>
<dbReference type="EMBL" id="FOMX01000083">
    <property type="protein sequence ID" value="SFF45426.1"/>
    <property type="molecule type" value="Genomic_DNA"/>
</dbReference>
<gene>
    <name evidence="2" type="ORF">SAMN02745121_08956</name>
</gene>
<dbReference type="Proteomes" id="UP000199400">
    <property type="component" value="Unassembled WGS sequence"/>
</dbReference>
<dbReference type="GO" id="GO:0005524">
    <property type="term" value="F:ATP binding"/>
    <property type="evidence" value="ECO:0007669"/>
    <property type="project" value="InterPro"/>
</dbReference>
<name>A0A1I2IXL3_9BACT</name>
<evidence type="ECO:0000313" key="3">
    <source>
        <dbReference type="Proteomes" id="UP000199400"/>
    </source>
</evidence>
<accession>A0A1I2IXL3</accession>
<feature type="domain" description="IstB-like ATP-binding" evidence="1">
    <location>
        <begin position="1"/>
        <end position="103"/>
    </location>
</feature>
<keyword evidence="3" id="KW-1185">Reference proteome</keyword>
<sequence length="115" mass="13370">MLAQLRMARADPTYDRRLLRFTAPDLLSIDDLGLRPLQHDEPLDLYEAIRQRYERGALIITSNRAVEEWGPLFKDDLLASAAVDRLLHHSHVLVMDGETYRNPRARRRAQEPTTH</sequence>
<protein>
    <submittedName>
        <fullName evidence="2">IstB-like ATP binding protein</fullName>
    </submittedName>
</protein>
<organism evidence="2 3">
    <name type="scientific">Nannocystis exedens</name>
    <dbReference type="NCBI Taxonomy" id="54"/>
    <lineage>
        <taxon>Bacteria</taxon>
        <taxon>Pseudomonadati</taxon>
        <taxon>Myxococcota</taxon>
        <taxon>Polyangia</taxon>
        <taxon>Nannocystales</taxon>
        <taxon>Nannocystaceae</taxon>
        <taxon>Nannocystis</taxon>
    </lineage>
</organism>
<evidence type="ECO:0000259" key="1">
    <source>
        <dbReference type="Pfam" id="PF01695"/>
    </source>
</evidence>
<evidence type="ECO:0000313" key="2">
    <source>
        <dbReference type="EMBL" id="SFF45426.1"/>
    </source>
</evidence>